<dbReference type="InterPro" id="IPR017937">
    <property type="entry name" value="Thioredoxin_CS"/>
</dbReference>
<evidence type="ECO:0000256" key="5">
    <source>
        <dbReference type="ARBA" id="ARBA00023157"/>
    </source>
</evidence>
<feature type="domain" description="Disulphide bond isomerase DsbC/G N-terminal" evidence="7">
    <location>
        <begin position="29"/>
        <end position="95"/>
    </location>
</feature>
<dbReference type="Pfam" id="PF10411">
    <property type="entry name" value="DsbC_N"/>
    <property type="match status" value="1"/>
</dbReference>
<feature type="domain" description="Thioredoxin-like fold" evidence="8">
    <location>
        <begin position="120"/>
        <end position="241"/>
    </location>
</feature>
<dbReference type="PANTHER" id="PTHR35272:SF3">
    <property type="entry name" value="THIOL:DISULFIDE INTERCHANGE PROTEIN DSBC"/>
    <property type="match status" value="1"/>
</dbReference>
<comment type="subcellular location">
    <subcellularLocation>
        <location evidence="1">Periplasm</location>
    </subcellularLocation>
</comment>
<comment type="similarity">
    <text evidence="2">Belongs to the thioredoxin family. DsbC subfamily.</text>
</comment>
<dbReference type="InterPro" id="IPR018950">
    <property type="entry name" value="DiS-bond_isomerase_DsbC/G_N"/>
</dbReference>
<organism evidence="9">
    <name type="scientific">hydrothermal vent metagenome</name>
    <dbReference type="NCBI Taxonomy" id="652676"/>
    <lineage>
        <taxon>unclassified sequences</taxon>
        <taxon>metagenomes</taxon>
        <taxon>ecological metagenomes</taxon>
    </lineage>
</organism>
<dbReference type="GO" id="GO:0042597">
    <property type="term" value="C:periplasmic space"/>
    <property type="evidence" value="ECO:0007669"/>
    <property type="project" value="UniProtKB-SubCell"/>
</dbReference>
<sequence length="245" mass="27209">MKLLSKSGLMLLALVSTFILSTMSSAYAEDAGIKELRAALSKRMPSAANAGIKKTPVKGIYEVTASGQIMYMTQDSRFIFDGDLYDMQLRKNITEDTRGEVRLNALKELGEENMLVYMPKGEVKHTITVFTDIYCPYCRKLHNELADYKNNGVKVRYIFVPFKGEKSVETSVSVWCADDQNKALDLAKSGADIEKKTCKNPINKHQILASDLGIRGTPAIMLESGQLLPGYVPSAKLLQQLKTMP</sequence>
<reference evidence="9" key="1">
    <citation type="submission" date="2018-06" db="EMBL/GenBank/DDBJ databases">
        <authorList>
            <person name="Zhirakovskaya E."/>
        </authorList>
    </citation>
    <scope>NUCLEOTIDE SEQUENCE</scope>
</reference>
<keyword evidence="6" id="KW-0676">Redox-active center</keyword>
<accession>A0A3B0Y9D3</accession>
<dbReference type="CDD" id="cd03020">
    <property type="entry name" value="DsbA_DsbC_DsbG"/>
    <property type="match status" value="1"/>
</dbReference>
<gene>
    <name evidence="9" type="ORF">MNBD_GAMMA08-1993</name>
</gene>
<dbReference type="EMBL" id="UOFH01000302">
    <property type="protein sequence ID" value="VAW64956.1"/>
    <property type="molecule type" value="Genomic_DNA"/>
</dbReference>
<dbReference type="SUPFAM" id="SSF52833">
    <property type="entry name" value="Thioredoxin-like"/>
    <property type="match status" value="1"/>
</dbReference>
<dbReference type="InterPro" id="IPR012336">
    <property type="entry name" value="Thioredoxin-like_fold"/>
</dbReference>
<keyword evidence="4" id="KW-0574">Periplasm</keyword>
<evidence type="ECO:0000256" key="4">
    <source>
        <dbReference type="ARBA" id="ARBA00022764"/>
    </source>
</evidence>
<evidence type="ECO:0000256" key="2">
    <source>
        <dbReference type="ARBA" id="ARBA00009813"/>
    </source>
</evidence>
<evidence type="ECO:0000259" key="7">
    <source>
        <dbReference type="Pfam" id="PF10411"/>
    </source>
</evidence>
<dbReference type="PANTHER" id="PTHR35272">
    <property type="entry name" value="THIOL:DISULFIDE INTERCHANGE PROTEIN DSBC-RELATED"/>
    <property type="match status" value="1"/>
</dbReference>
<protein>
    <submittedName>
        <fullName evidence="9">Thiol:disulfide interchange protein DsbC</fullName>
    </submittedName>
</protein>
<dbReference type="InterPro" id="IPR033954">
    <property type="entry name" value="DiS-bond_Isoase_DsbC/G"/>
</dbReference>
<dbReference type="Gene3D" id="3.10.450.70">
    <property type="entry name" value="Disulphide bond isomerase, DsbC/G, N-terminal"/>
    <property type="match status" value="1"/>
</dbReference>
<dbReference type="InterPro" id="IPR009094">
    <property type="entry name" value="DiS-bond_isomerase_DsbC/G_N_sf"/>
</dbReference>
<dbReference type="AlphaFoldDB" id="A0A3B0Y9D3"/>
<evidence type="ECO:0000256" key="3">
    <source>
        <dbReference type="ARBA" id="ARBA00022729"/>
    </source>
</evidence>
<dbReference type="Gene3D" id="3.40.30.10">
    <property type="entry name" value="Glutaredoxin"/>
    <property type="match status" value="1"/>
</dbReference>
<dbReference type="PROSITE" id="PS00194">
    <property type="entry name" value="THIOREDOXIN_1"/>
    <property type="match status" value="1"/>
</dbReference>
<dbReference type="InterPro" id="IPR036249">
    <property type="entry name" value="Thioredoxin-like_sf"/>
</dbReference>
<dbReference type="Pfam" id="PF13098">
    <property type="entry name" value="Thioredoxin_2"/>
    <property type="match status" value="1"/>
</dbReference>
<evidence type="ECO:0000259" key="8">
    <source>
        <dbReference type="Pfam" id="PF13098"/>
    </source>
</evidence>
<evidence type="ECO:0000256" key="6">
    <source>
        <dbReference type="ARBA" id="ARBA00023284"/>
    </source>
</evidence>
<dbReference type="SUPFAM" id="SSF54423">
    <property type="entry name" value="DsbC/DsbG N-terminal domain-like"/>
    <property type="match status" value="1"/>
</dbReference>
<evidence type="ECO:0000256" key="1">
    <source>
        <dbReference type="ARBA" id="ARBA00004418"/>
    </source>
</evidence>
<keyword evidence="3" id="KW-0732">Signal</keyword>
<dbReference type="InterPro" id="IPR051470">
    <property type="entry name" value="Thiol:disulfide_interchange"/>
</dbReference>
<name>A0A3B0Y9D3_9ZZZZ</name>
<proteinExistence type="inferred from homology"/>
<evidence type="ECO:0000313" key="9">
    <source>
        <dbReference type="EMBL" id="VAW64956.1"/>
    </source>
</evidence>
<keyword evidence="5" id="KW-1015">Disulfide bond</keyword>